<dbReference type="EMBL" id="QEAO01000002">
    <property type="protein sequence ID" value="TPX37405.1"/>
    <property type="molecule type" value="Genomic_DNA"/>
</dbReference>
<dbReference type="GeneID" id="42001687"/>
<gene>
    <name evidence="3" type="ORF">SmJEL517_g00461</name>
</gene>
<comment type="caution">
    <text evidence="3">The sequence shown here is derived from an EMBL/GenBank/DDBJ whole genome shotgun (WGS) entry which is preliminary data.</text>
</comment>
<dbReference type="CDD" id="cd08545">
    <property type="entry name" value="YcnI_like"/>
    <property type="match status" value="1"/>
</dbReference>
<feature type="domain" description="YncI copper-binding" evidence="2">
    <location>
        <begin position="21"/>
        <end position="166"/>
    </location>
</feature>
<accession>A0A507CI94</accession>
<reference evidence="3 4" key="1">
    <citation type="journal article" date="2019" name="Sci. Rep.">
        <title>Comparative genomics of chytrid fungi reveal insights into the obligate biotrophic and pathogenic lifestyle of Synchytrium endobioticum.</title>
        <authorList>
            <person name="van de Vossenberg B.T.L.H."/>
            <person name="Warris S."/>
            <person name="Nguyen H.D.T."/>
            <person name="van Gent-Pelzer M.P.E."/>
            <person name="Joly D.L."/>
            <person name="van de Geest H.C."/>
            <person name="Bonants P.J.M."/>
            <person name="Smith D.S."/>
            <person name="Levesque C.A."/>
            <person name="van der Lee T.A.J."/>
        </authorList>
    </citation>
    <scope>NUCLEOTIDE SEQUENCE [LARGE SCALE GENOMIC DNA]</scope>
    <source>
        <strain evidence="3 4">JEL517</strain>
    </source>
</reference>
<keyword evidence="1" id="KW-0732">Signal</keyword>
<dbReference type="OrthoDB" id="4234at2759"/>
<protein>
    <recommendedName>
        <fullName evidence="2">YncI copper-binding domain-containing protein</fullName>
    </recommendedName>
</protein>
<evidence type="ECO:0000259" key="2">
    <source>
        <dbReference type="Pfam" id="PF07987"/>
    </source>
</evidence>
<organism evidence="3 4">
    <name type="scientific">Synchytrium microbalum</name>
    <dbReference type="NCBI Taxonomy" id="1806994"/>
    <lineage>
        <taxon>Eukaryota</taxon>
        <taxon>Fungi</taxon>
        <taxon>Fungi incertae sedis</taxon>
        <taxon>Chytridiomycota</taxon>
        <taxon>Chytridiomycota incertae sedis</taxon>
        <taxon>Chytridiomycetes</taxon>
        <taxon>Synchytriales</taxon>
        <taxon>Synchytriaceae</taxon>
        <taxon>Synchytrium</taxon>
    </lineage>
</organism>
<evidence type="ECO:0000313" key="4">
    <source>
        <dbReference type="Proteomes" id="UP000319731"/>
    </source>
</evidence>
<dbReference type="Proteomes" id="UP000319731">
    <property type="component" value="Unassembled WGS sequence"/>
</dbReference>
<dbReference type="Gene3D" id="2.60.40.2230">
    <property type="entry name" value="Uncharacterised protein YcnI-like PF07987, DUF1775"/>
    <property type="match status" value="1"/>
</dbReference>
<feature type="chain" id="PRO_5021253817" description="YncI copper-binding domain-containing protein" evidence="1">
    <location>
        <begin position="21"/>
        <end position="206"/>
    </location>
</feature>
<dbReference type="RefSeq" id="XP_031027316.1">
    <property type="nucleotide sequence ID" value="XM_031166390.1"/>
</dbReference>
<dbReference type="InterPro" id="IPR012533">
    <property type="entry name" value="YcnI-copper_dom"/>
</dbReference>
<keyword evidence="4" id="KW-1185">Reference proteome</keyword>
<dbReference type="InterPro" id="IPR038507">
    <property type="entry name" value="YcnI-like_sf"/>
</dbReference>
<evidence type="ECO:0000313" key="3">
    <source>
        <dbReference type="EMBL" id="TPX37405.1"/>
    </source>
</evidence>
<feature type="signal peptide" evidence="1">
    <location>
        <begin position="1"/>
        <end position="20"/>
    </location>
</feature>
<evidence type="ECO:0000256" key="1">
    <source>
        <dbReference type="SAM" id="SignalP"/>
    </source>
</evidence>
<dbReference type="AlphaFoldDB" id="A0A507CI94"/>
<name>A0A507CI94_9FUNG</name>
<dbReference type="Pfam" id="PF07987">
    <property type="entry name" value="DUF1775"/>
    <property type="match status" value="1"/>
</dbReference>
<dbReference type="STRING" id="1806994.A0A507CI94"/>
<proteinExistence type="predicted"/>
<sequence length="206" mass="21442">MKAQEAVILFTIALAGIVNGHVTANPNVGIPATSLITAFRVPHGCGTNGTVSISVSIADGVTSVKPRQLAGWNITLDYRPLVPPVVSEGVTVNTTVSAVTFTTTGVPLDVIYFEDFQIQMKLPAANDSTILYFPTIQACTVGFNNWTQIPVTGQPTPSTPAPSITLKTNGTLALAASSSVKSSANVQKFPAIMAVLIVALMVAFNA</sequence>